<accession>A0A9X2XPH8</accession>
<gene>
    <name evidence="1" type="ORF">OCK74_19760</name>
</gene>
<proteinExistence type="predicted"/>
<dbReference type="AlphaFoldDB" id="A0A9X2XPH8"/>
<evidence type="ECO:0000313" key="2">
    <source>
        <dbReference type="Proteomes" id="UP001155483"/>
    </source>
</evidence>
<dbReference type="RefSeq" id="WP_279298807.1">
    <property type="nucleotide sequence ID" value="NZ_JAOTIF010000020.1"/>
</dbReference>
<protein>
    <submittedName>
        <fullName evidence="1">Ester cyclase</fullName>
    </submittedName>
</protein>
<sequence>MIHQESSAPVTSEYEQKWIEGLNNGNVSVADEVFQPDCVIHINGNPQRDLSLDNFKQMMAGLLVAFPDLNLTINDQFTSGEKVCTRWTAKGTNTGPFGEMQATGRGIEIEGLIIDHVVNGRVAKRWELWDQMAMMQQLGLV</sequence>
<dbReference type="PANTHER" id="PTHR38436:SF1">
    <property type="entry name" value="ESTER CYCLASE"/>
    <property type="match status" value="1"/>
</dbReference>
<dbReference type="Proteomes" id="UP001155483">
    <property type="component" value="Unassembled WGS sequence"/>
</dbReference>
<dbReference type="InterPro" id="IPR009959">
    <property type="entry name" value="Cyclase_SnoaL-like"/>
</dbReference>
<reference evidence="1" key="2">
    <citation type="submission" date="2023-04" db="EMBL/GenBank/DDBJ databases">
        <title>Paracnuella aquatica gen. nov., sp. nov., a member of the family Chitinophagaceae isolated from a hot spring.</title>
        <authorList>
            <person name="Wang C."/>
        </authorList>
    </citation>
    <scope>NUCLEOTIDE SEQUENCE</scope>
    <source>
        <strain evidence="1">LB-8</strain>
    </source>
</reference>
<comment type="caution">
    <text evidence="1">The sequence shown here is derived from an EMBL/GenBank/DDBJ whole genome shotgun (WGS) entry which is preliminary data.</text>
</comment>
<dbReference type="EMBL" id="JAOTIF010000020">
    <property type="protein sequence ID" value="MCU7551368.1"/>
    <property type="molecule type" value="Genomic_DNA"/>
</dbReference>
<keyword evidence="2" id="KW-1185">Reference proteome</keyword>
<dbReference type="InterPro" id="IPR032710">
    <property type="entry name" value="NTF2-like_dom_sf"/>
</dbReference>
<evidence type="ECO:0000313" key="1">
    <source>
        <dbReference type="EMBL" id="MCU7551368.1"/>
    </source>
</evidence>
<dbReference type="Gene3D" id="3.10.450.50">
    <property type="match status" value="1"/>
</dbReference>
<reference evidence="1" key="1">
    <citation type="submission" date="2022-09" db="EMBL/GenBank/DDBJ databases">
        <authorList>
            <person name="Yuan C."/>
            <person name="Ke Z."/>
        </authorList>
    </citation>
    <scope>NUCLEOTIDE SEQUENCE</scope>
    <source>
        <strain evidence="1">LB-8</strain>
    </source>
</reference>
<dbReference type="Pfam" id="PF07366">
    <property type="entry name" value="SnoaL"/>
    <property type="match status" value="1"/>
</dbReference>
<organism evidence="1 2">
    <name type="scientific">Paraflavisolibacter caeni</name>
    <dbReference type="NCBI Taxonomy" id="2982496"/>
    <lineage>
        <taxon>Bacteria</taxon>
        <taxon>Pseudomonadati</taxon>
        <taxon>Bacteroidota</taxon>
        <taxon>Chitinophagia</taxon>
        <taxon>Chitinophagales</taxon>
        <taxon>Chitinophagaceae</taxon>
        <taxon>Paraflavisolibacter</taxon>
    </lineage>
</organism>
<name>A0A9X2XPH8_9BACT</name>
<dbReference type="PANTHER" id="PTHR38436">
    <property type="entry name" value="POLYKETIDE CYCLASE SNOAL-LIKE DOMAIN"/>
    <property type="match status" value="1"/>
</dbReference>
<dbReference type="SUPFAM" id="SSF54427">
    <property type="entry name" value="NTF2-like"/>
    <property type="match status" value="1"/>
</dbReference>
<dbReference type="GO" id="GO:0030638">
    <property type="term" value="P:polyketide metabolic process"/>
    <property type="evidence" value="ECO:0007669"/>
    <property type="project" value="InterPro"/>
</dbReference>